<sequence>MSTELKPNLDALLDMELENPPVPDVSKLSPAELRAELQKGRDDFAAGRYSTWEEFVKELDDERRSRRA</sequence>
<reference evidence="1 2" key="1">
    <citation type="submission" date="2019-08" db="EMBL/GenBank/DDBJ databases">
        <title>In-depth cultivation of the pig gut microbiome towards novel bacterial diversity and tailored functional studies.</title>
        <authorList>
            <person name="Wylensek D."/>
            <person name="Hitch T.C.A."/>
            <person name="Clavel T."/>
        </authorList>
    </citation>
    <scope>NUCLEOTIDE SEQUENCE [LARGE SCALE GENOMIC DNA]</scope>
    <source>
        <strain evidence="1 2">RF-GAM-744-WT-7</strain>
    </source>
</reference>
<dbReference type="Proteomes" id="UP000442535">
    <property type="component" value="Unassembled WGS sequence"/>
</dbReference>
<protein>
    <submittedName>
        <fullName evidence="1">Uncharacterized protein</fullName>
    </submittedName>
</protein>
<name>A0A7K0K1S5_9ACTO</name>
<gene>
    <name evidence="1" type="ORF">FYJ63_01880</name>
</gene>
<proteinExistence type="predicted"/>
<organism evidence="1 2">
    <name type="scientific">Mobiluncus porci</name>
    <dbReference type="NCBI Taxonomy" id="2652278"/>
    <lineage>
        <taxon>Bacteria</taxon>
        <taxon>Bacillati</taxon>
        <taxon>Actinomycetota</taxon>
        <taxon>Actinomycetes</taxon>
        <taxon>Actinomycetales</taxon>
        <taxon>Actinomycetaceae</taxon>
        <taxon>Mobiluncus</taxon>
    </lineage>
</organism>
<accession>A0A7K0K1S5</accession>
<comment type="caution">
    <text evidence="1">The sequence shown here is derived from an EMBL/GenBank/DDBJ whole genome shotgun (WGS) entry which is preliminary data.</text>
</comment>
<evidence type="ECO:0000313" key="2">
    <source>
        <dbReference type="Proteomes" id="UP000442535"/>
    </source>
</evidence>
<dbReference type="RefSeq" id="WP_154543259.1">
    <property type="nucleotide sequence ID" value="NZ_JAQYQY010000001.1"/>
</dbReference>
<keyword evidence="2" id="KW-1185">Reference proteome</keyword>
<dbReference type="AlphaFoldDB" id="A0A7K0K1S5"/>
<evidence type="ECO:0000313" key="1">
    <source>
        <dbReference type="EMBL" id="MST49010.1"/>
    </source>
</evidence>
<dbReference type="EMBL" id="VUMY01000002">
    <property type="protein sequence ID" value="MST49010.1"/>
    <property type="molecule type" value="Genomic_DNA"/>
</dbReference>